<protein>
    <recommendedName>
        <fullName evidence="3">Lipocalin/cytosolic fatty-acid binding domain-containing protein</fullName>
    </recommendedName>
</protein>
<dbReference type="Gene3D" id="2.40.128.20">
    <property type="match status" value="1"/>
</dbReference>
<dbReference type="EMBL" id="AK417264">
    <property type="protein sequence ID" value="BAN20479.1"/>
    <property type="molecule type" value="mRNA"/>
</dbReference>
<reference evidence="2" key="1">
    <citation type="journal article" date="2013" name="PLoS ONE">
        <title>Gene expression in gut symbiotic organ of stinkbug affected by extracellular bacterial symbiont.</title>
        <authorList>
            <person name="Futahashi R."/>
            <person name="Tanaka K."/>
            <person name="Tanahashi M."/>
            <person name="Nikoh N."/>
            <person name="Kikuchi Y."/>
            <person name="Lee B.L."/>
            <person name="Fukatsu T."/>
        </authorList>
    </citation>
    <scope>NUCLEOTIDE SEQUENCE</scope>
    <source>
        <tissue evidence="2">Midgut</tissue>
    </source>
</reference>
<accession>R4WD67</accession>
<dbReference type="AlphaFoldDB" id="R4WD67"/>
<name>R4WD67_RIPPE</name>
<proteinExistence type="evidence at transcript level"/>
<evidence type="ECO:0000313" key="2">
    <source>
        <dbReference type="EMBL" id="BAN20479.1"/>
    </source>
</evidence>
<evidence type="ECO:0000256" key="1">
    <source>
        <dbReference type="SAM" id="SignalP"/>
    </source>
</evidence>
<feature type="chain" id="PRO_5004381219" description="Lipocalin/cytosolic fatty-acid binding domain-containing protein" evidence="1">
    <location>
        <begin position="22"/>
        <end position="186"/>
    </location>
</feature>
<sequence length="186" mass="22080">MVVWRIALAVISLTIIGVVESQYTRNICRNIDKKIIVNYRLARGNWFVFGVTPGRLSKCYKYRIEADNENNFHVYEEHLSLLPGVWKNKYDLVFNLWSPEIIMESRLLGIPSFWNKWTLVSADVQLLRYMIVYRCGWFQEEAQIWVRDSNLSLNRGHIPDEIMNAMETLGFKESDFDFKKDWDCLE</sequence>
<feature type="signal peptide" evidence="1">
    <location>
        <begin position="1"/>
        <end position="21"/>
    </location>
</feature>
<organism evidence="2">
    <name type="scientific">Riptortus pedestris</name>
    <name type="common">Bean bug</name>
    <dbReference type="NCBI Taxonomy" id="329032"/>
    <lineage>
        <taxon>Eukaryota</taxon>
        <taxon>Metazoa</taxon>
        <taxon>Ecdysozoa</taxon>
        <taxon>Arthropoda</taxon>
        <taxon>Hexapoda</taxon>
        <taxon>Insecta</taxon>
        <taxon>Pterygota</taxon>
        <taxon>Neoptera</taxon>
        <taxon>Paraneoptera</taxon>
        <taxon>Hemiptera</taxon>
        <taxon>Heteroptera</taxon>
        <taxon>Panheteroptera</taxon>
        <taxon>Pentatomomorpha</taxon>
        <taxon>Coreoidea</taxon>
        <taxon>Alydidae</taxon>
        <taxon>Riptortus</taxon>
    </lineage>
</organism>
<dbReference type="InterPro" id="IPR012674">
    <property type="entry name" value="Calycin"/>
</dbReference>
<keyword evidence="1" id="KW-0732">Signal</keyword>
<evidence type="ECO:0008006" key="3">
    <source>
        <dbReference type="Google" id="ProtNLM"/>
    </source>
</evidence>